<evidence type="ECO:0000256" key="1">
    <source>
        <dbReference type="SAM" id="MobiDB-lite"/>
    </source>
</evidence>
<sequence length="239" mass="24937">MDDDTKGMIGCLASVVVISAVIAAIVYLPGMTKGSSSAPDAAKAERSVPLTRVGPVAEKQVVEKAAQVDPKARKIKTDEESPPESEAPPPAKAVIASVQGLTMPAPSTLPAPANRAVEQALAHETLCYRGKPARQVRSLFNAPGYAITFGADDFSGGDPYPRLEVFYDLTRTPPEVTVLSMTHKDIPEFPRDQEVPVPYSAEAISATLARWMAAVATDTCPAPSPAPAPAAPAAPSGKP</sequence>
<dbReference type="AlphaFoldDB" id="A0A1N7JIB8"/>
<dbReference type="STRING" id="80876.SAMN05421779_102298"/>
<name>A0A1N7JIB8_9PROT</name>
<dbReference type="EMBL" id="FTOA01000002">
    <property type="protein sequence ID" value="SIS49001.1"/>
    <property type="molecule type" value="Genomic_DNA"/>
</dbReference>
<dbReference type="RefSeq" id="WP_076399183.1">
    <property type="nucleotide sequence ID" value="NZ_FTOA01000002.1"/>
</dbReference>
<evidence type="ECO:0000313" key="4">
    <source>
        <dbReference type="Proteomes" id="UP000185678"/>
    </source>
</evidence>
<feature type="compositionally biased region" description="Basic and acidic residues" evidence="1">
    <location>
        <begin position="70"/>
        <end position="79"/>
    </location>
</feature>
<feature type="region of interest" description="Disordered" evidence="1">
    <location>
        <begin position="219"/>
        <end position="239"/>
    </location>
</feature>
<protein>
    <submittedName>
        <fullName evidence="3">Uncharacterized protein</fullName>
    </submittedName>
</protein>
<gene>
    <name evidence="3" type="ORF">SAMN05421779_102298</name>
</gene>
<accession>A0A1N7JIB8</accession>
<dbReference type="OrthoDB" id="7361071at2"/>
<keyword evidence="2" id="KW-0812">Transmembrane</keyword>
<keyword evidence="2" id="KW-1133">Transmembrane helix</keyword>
<evidence type="ECO:0000313" key="3">
    <source>
        <dbReference type="EMBL" id="SIS49001.1"/>
    </source>
</evidence>
<organism evidence="3 4">
    <name type="scientific">Insolitispirillum peregrinum</name>
    <dbReference type="NCBI Taxonomy" id="80876"/>
    <lineage>
        <taxon>Bacteria</taxon>
        <taxon>Pseudomonadati</taxon>
        <taxon>Pseudomonadota</taxon>
        <taxon>Alphaproteobacteria</taxon>
        <taxon>Rhodospirillales</taxon>
        <taxon>Novispirillaceae</taxon>
        <taxon>Insolitispirillum</taxon>
    </lineage>
</organism>
<reference evidence="3 4" key="1">
    <citation type="submission" date="2017-01" db="EMBL/GenBank/DDBJ databases">
        <authorList>
            <person name="Mah S.A."/>
            <person name="Swanson W.J."/>
            <person name="Moy G.W."/>
            <person name="Vacquier V.D."/>
        </authorList>
    </citation>
    <scope>NUCLEOTIDE SEQUENCE [LARGE SCALE GENOMIC DNA]</scope>
    <source>
        <strain evidence="3 4">DSM 11589</strain>
    </source>
</reference>
<feature type="region of interest" description="Disordered" evidence="1">
    <location>
        <begin position="61"/>
        <end position="90"/>
    </location>
</feature>
<keyword evidence="2" id="KW-0472">Membrane</keyword>
<feature type="compositionally biased region" description="Pro residues" evidence="1">
    <location>
        <begin position="222"/>
        <end position="239"/>
    </location>
</feature>
<keyword evidence="4" id="KW-1185">Reference proteome</keyword>
<evidence type="ECO:0000256" key="2">
    <source>
        <dbReference type="SAM" id="Phobius"/>
    </source>
</evidence>
<feature type="transmembrane region" description="Helical" evidence="2">
    <location>
        <begin position="6"/>
        <end position="28"/>
    </location>
</feature>
<dbReference type="Proteomes" id="UP000185678">
    <property type="component" value="Unassembled WGS sequence"/>
</dbReference>
<proteinExistence type="predicted"/>